<name>A0A1B7MQD7_9AGAM</name>
<dbReference type="Proteomes" id="UP000092154">
    <property type="component" value="Unassembled WGS sequence"/>
</dbReference>
<keyword evidence="2" id="KW-1185">Reference proteome</keyword>
<accession>A0A1B7MQD7</accession>
<protein>
    <submittedName>
        <fullName evidence="1">Uncharacterized protein</fullName>
    </submittedName>
</protein>
<organism evidence="1 2">
    <name type="scientific">Rhizopogon vinicolor AM-OR11-026</name>
    <dbReference type="NCBI Taxonomy" id="1314800"/>
    <lineage>
        <taxon>Eukaryota</taxon>
        <taxon>Fungi</taxon>
        <taxon>Dikarya</taxon>
        <taxon>Basidiomycota</taxon>
        <taxon>Agaricomycotina</taxon>
        <taxon>Agaricomycetes</taxon>
        <taxon>Agaricomycetidae</taxon>
        <taxon>Boletales</taxon>
        <taxon>Suillineae</taxon>
        <taxon>Rhizopogonaceae</taxon>
        <taxon>Rhizopogon</taxon>
    </lineage>
</organism>
<dbReference type="AlphaFoldDB" id="A0A1B7MQD7"/>
<reference evidence="1 2" key="1">
    <citation type="submission" date="2016-06" db="EMBL/GenBank/DDBJ databases">
        <title>Comparative genomics of the ectomycorrhizal sister species Rhizopogon vinicolor and Rhizopogon vesiculosus (Basidiomycota: Boletales) reveals a divergence of the mating type B locus.</title>
        <authorList>
            <consortium name="DOE Joint Genome Institute"/>
            <person name="Mujic A.B."/>
            <person name="Kuo A."/>
            <person name="Tritt A."/>
            <person name="Lipzen A."/>
            <person name="Chen C."/>
            <person name="Johnson J."/>
            <person name="Sharma A."/>
            <person name="Barry K."/>
            <person name="Grigoriev I.V."/>
            <person name="Spatafora J.W."/>
        </authorList>
    </citation>
    <scope>NUCLEOTIDE SEQUENCE [LARGE SCALE GENOMIC DNA]</scope>
    <source>
        <strain evidence="1 2">AM-OR11-026</strain>
    </source>
</reference>
<dbReference type="EMBL" id="KV448566">
    <property type="protein sequence ID" value="OAX34797.1"/>
    <property type="molecule type" value="Genomic_DNA"/>
</dbReference>
<dbReference type="OrthoDB" id="2664079at2759"/>
<proteinExistence type="predicted"/>
<evidence type="ECO:0000313" key="1">
    <source>
        <dbReference type="EMBL" id="OAX34797.1"/>
    </source>
</evidence>
<dbReference type="InParanoid" id="A0A1B7MQD7"/>
<sequence length="85" mass="9679">MAATHTQTSALAFDDTKWIQDVTLHAWAENTHAPYGSSLLVFPRLPGFAIDSWTHPLTCNLRPQTRIHSPHSRLILRQDDNQPYT</sequence>
<evidence type="ECO:0000313" key="2">
    <source>
        <dbReference type="Proteomes" id="UP000092154"/>
    </source>
</evidence>
<gene>
    <name evidence="1" type="ORF">K503DRAFT_774157</name>
</gene>